<dbReference type="Proteomes" id="UP001237737">
    <property type="component" value="Unassembled WGS sequence"/>
</dbReference>
<accession>A0ABT9SV11</accession>
<evidence type="ECO:0000313" key="3">
    <source>
        <dbReference type="Proteomes" id="UP001237737"/>
    </source>
</evidence>
<keyword evidence="3" id="KW-1185">Reference proteome</keyword>
<feature type="signal peptide" evidence="1">
    <location>
        <begin position="1"/>
        <end position="22"/>
    </location>
</feature>
<evidence type="ECO:0000256" key="1">
    <source>
        <dbReference type="SAM" id="SignalP"/>
    </source>
</evidence>
<reference evidence="2 3" key="1">
    <citation type="submission" date="2023-07" db="EMBL/GenBank/DDBJ databases">
        <title>Sorghum-associated microbial communities from plants grown in Nebraska, USA.</title>
        <authorList>
            <person name="Schachtman D."/>
        </authorList>
    </citation>
    <scope>NUCLEOTIDE SEQUENCE [LARGE SCALE GENOMIC DNA]</scope>
    <source>
        <strain evidence="2 3">CC60</strain>
    </source>
</reference>
<gene>
    <name evidence="2" type="ORF">J2T07_000538</name>
</gene>
<dbReference type="EMBL" id="JAUSSK010000001">
    <property type="protein sequence ID" value="MDQ0008379.1"/>
    <property type="molecule type" value="Genomic_DNA"/>
</dbReference>
<protein>
    <submittedName>
        <fullName evidence="2">Uncharacterized protein</fullName>
    </submittedName>
</protein>
<comment type="caution">
    <text evidence="2">The sequence shown here is derived from an EMBL/GenBank/DDBJ whole genome shotgun (WGS) entry which is preliminary data.</text>
</comment>
<organism evidence="2 3">
    <name type="scientific">Luteibacter jiangsuensis</name>
    <dbReference type="NCBI Taxonomy" id="637577"/>
    <lineage>
        <taxon>Bacteria</taxon>
        <taxon>Pseudomonadati</taxon>
        <taxon>Pseudomonadota</taxon>
        <taxon>Gammaproteobacteria</taxon>
        <taxon>Lysobacterales</taxon>
        <taxon>Rhodanobacteraceae</taxon>
        <taxon>Luteibacter</taxon>
    </lineage>
</organism>
<name>A0ABT9SV11_9GAMM</name>
<dbReference type="RefSeq" id="WP_306847028.1">
    <property type="nucleotide sequence ID" value="NZ_JAUSSK010000001.1"/>
</dbReference>
<keyword evidence="1" id="KW-0732">Signal</keyword>
<feature type="chain" id="PRO_5045134280" evidence="1">
    <location>
        <begin position="23"/>
        <end position="422"/>
    </location>
</feature>
<proteinExistence type="predicted"/>
<evidence type="ECO:0000313" key="2">
    <source>
        <dbReference type="EMBL" id="MDQ0008379.1"/>
    </source>
</evidence>
<sequence length="422" mass="46745">MKARYLVIAAIFAVAPAINTLATPISPRYLTIHVQGGVCSVGSVGDEDGLNRRPYVEWTPAHKGGLNWLKKPSIPELFYEGRATHCLRERDSLFVLLQLDTHSQRSMSQGVLHLVKLRVIDGFIESDVEILVPGALGAYSAWVDKDASNLRKQKEGIVVLGKYRHLGADEDIPFSVSIQDRLSTRKAKVHMERPIWPNNGIAERELGDGEETWPENMFVEHSKGRWTVWVLLSPVRGQARAMDFFSGEVQDITVQKPGEYNDSFVDSNGVAHASSDEIAFYFKDPRPGGAIGNTVQLNVSSLRFDRAIPCRPRLHVSQRIADDGRTVIWRKVLLFGDPASSTCSGRTWSSLIGTGLELRDGTMLITGGKYVFRLREDDLAPVGRAPHLHVVDEADVKGVIDKAEGSGIKDANTFLAEQLRLL</sequence>